<dbReference type="InterPro" id="IPR005467">
    <property type="entry name" value="His_kinase_dom"/>
</dbReference>
<dbReference type="CDD" id="cd00130">
    <property type="entry name" value="PAS"/>
    <property type="match status" value="4"/>
</dbReference>
<dbReference type="GO" id="GO:0000155">
    <property type="term" value="F:phosphorelay sensor kinase activity"/>
    <property type="evidence" value="ECO:0007669"/>
    <property type="project" value="InterPro"/>
</dbReference>
<dbReference type="GO" id="GO:0005524">
    <property type="term" value="F:ATP binding"/>
    <property type="evidence" value="ECO:0007669"/>
    <property type="project" value="UniProtKB-KW"/>
</dbReference>
<dbReference type="SUPFAM" id="SSF47226">
    <property type="entry name" value="Histidine-containing phosphotransfer domain, HPT domain"/>
    <property type="match status" value="1"/>
</dbReference>
<dbReference type="NCBIfam" id="TIGR00229">
    <property type="entry name" value="sensory_box"/>
    <property type="match status" value="4"/>
</dbReference>
<evidence type="ECO:0000256" key="6">
    <source>
        <dbReference type="ARBA" id="ARBA00022679"/>
    </source>
</evidence>
<dbReference type="CDD" id="cd00088">
    <property type="entry name" value="HPT"/>
    <property type="match status" value="1"/>
</dbReference>
<evidence type="ECO:0000256" key="14">
    <source>
        <dbReference type="PROSITE-ProRule" id="PRU00110"/>
    </source>
</evidence>
<dbReference type="Gene3D" id="1.20.120.160">
    <property type="entry name" value="HPT domain"/>
    <property type="match status" value="1"/>
</dbReference>
<dbReference type="Gene3D" id="2.10.70.100">
    <property type="match status" value="1"/>
</dbReference>
<dbReference type="InterPro" id="IPR004358">
    <property type="entry name" value="Sig_transdc_His_kin-like_C"/>
</dbReference>
<dbReference type="SMART" id="SM00073">
    <property type="entry name" value="HPT"/>
    <property type="match status" value="1"/>
</dbReference>
<accession>A0A517PKU5</accession>
<keyword evidence="6 24" id="KW-0808">Transferase</keyword>
<evidence type="ECO:0000256" key="18">
    <source>
        <dbReference type="SAM" id="SignalP"/>
    </source>
</evidence>
<dbReference type="PROSITE" id="PS50894">
    <property type="entry name" value="HPT"/>
    <property type="match status" value="1"/>
</dbReference>
<evidence type="ECO:0000256" key="15">
    <source>
        <dbReference type="PROSITE-ProRule" id="PRU00169"/>
    </source>
</evidence>
<evidence type="ECO:0000256" key="1">
    <source>
        <dbReference type="ARBA" id="ARBA00000085"/>
    </source>
</evidence>
<dbReference type="SMART" id="SM00387">
    <property type="entry name" value="HATPase_c"/>
    <property type="match status" value="1"/>
</dbReference>
<protein>
    <recommendedName>
        <fullName evidence="3">histidine kinase</fullName>
        <ecNumber evidence="3">2.7.13.3</ecNumber>
    </recommendedName>
</protein>
<sequence precursor="true">MRPETVLKVRARKLWILCLLCALLPGMMASAIAADTTAPTSAKSCAGGHCAQAAAKPELQAEGPVTFFSKLFDTNDYPQRWYCGTWSSDVGWLHILSDIAIFGAYFTIPVMLLYFLLQRKDLPFPRIIWLFAAFILFCGFGHLIEAGIFWWPVYRFSGLIKASTAIVSWITVFVLIRLIPEALKLPSAALLGTKLQESQERLDYALEAGQIGVWELNLKTNQLNWDRRTREMFDVPPEETELHFEDFSKRLHPADRERVETCFNHSVDTGTPYSCEYRVIYRDGSVHYIYAQGHAVFDETGEPKLFVGVCHDFTEQQIQKNALSESEQNYRSTFEQVAMGIAHVSPDGRWLRFNQGLCDLLGYTDQELLEQNWQDLTHPDDLDADLVQISKLLAGEIDSYSVEKRYLTQDQAVVWTNMTVSLVRLPTGEPRHFIFLIENIQGRKEAEKALQMYHQKVKKLSLVASKTKHSVIISDAQGYIEWVNDAFTSLSGYTLNEVMEQHLCDILRGPEANSDTITSIRNSLQKKESIATEIVNYDREGREYWIELKIDPVLDDDDILLNFIATQVDVTARKQSEFALRMANSQFSKLRQADILGIMTCRFDGSVEQANDELLRILGYTADDLEAGLINCQELTPTEWQQRDQEVLQEMLETGAAKPIEKEYYRKDGSRVPVVLGMTRLDEAEDLCLCFVLDATAQKETEEKLKDAKQAAEEASRAKSDFLANMSHELRTPLNGVIGMTELLAGTNLNRQQQDFVDACRNSGESLLGLINDILDFSKIEAGKLDLDLHQFDVEKLLMDTMSTMVWRAAEKDLELPCSIDPATRLILKGDSYRLRQVLVNLVGNAIKFTETGEVSVRAEAIEQETEQITIRFTVSDTGIGISEDKLDRLFQSFTQVDASTTRNYGGSGLGLVISRNLVELMGGSIGIESQAGAGSTFWFEIPFEIISPTSVALPIRSPLAGKRALIVDDNQKCLQILHDFAKEWGLKTDLAVSVAEALSILERAHDNQEIIDLVLTDLELPDLSGRVLAHELKDADPKVILISRSPETHLSQSELQESGVAALLHKPLNRHKLYEVLCNLFQQESNPPRIQDLDTHQEPEEHALLSATTVLLAEDNNINQMYVTELMKQFGCLCHTAVNGLEAIEAVKQHNYDLVLMDCQMPELDGLEATRQIRELEQQGELEGHLPIVALTANAIKGDRERCLEAGMDDYISKPVQKAQLRKLLDQYHARKASHQHTISAKTETIVSSDREIDSDRAIDTAALMDLCCGNLELIESLLDELESSGEMRVAHIREHADQGNARGVAEAAHSLKGATSILCAASLQQLSQEIEQTGTEDHLENIDALIDELSTEMQRCLQELPQVREDLQGMSTEGE</sequence>
<keyword evidence="12" id="KW-0902">Two-component regulatory system</keyword>
<dbReference type="Pfam" id="PF00072">
    <property type="entry name" value="Response_reg"/>
    <property type="match status" value="2"/>
</dbReference>
<reference evidence="24 25" key="1">
    <citation type="submission" date="2019-02" db="EMBL/GenBank/DDBJ databases">
        <title>Deep-cultivation of Planctomycetes and their phenomic and genomic characterization uncovers novel biology.</title>
        <authorList>
            <person name="Wiegand S."/>
            <person name="Jogler M."/>
            <person name="Boedeker C."/>
            <person name="Pinto D."/>
            <person name="Vollmers J."/>
            <person name="Rivas-Marin E."/>
            <person name="Kohn T."/>
            <person name="Peeters S.H."/>
            <person name="Heuer A."/>
            <person name="Rast P."/>
            <person name="Oberbeckmann S."/>
            <person name="Bunk B."/>
            <person name="Jeske O."/>
            <person name="Meyerdierks A."/>
            <person name="Storesund J.E."/>
            <person name="Kallscheuer N."/>
            <person name="Luecker S."/>
            <person name="Lage O.M."/>
            <person name="Pohl T."/>
            <person name="Merkel B.J."/>
            <person name="Hornburger P."/>
            <person name="Mueller R.-W."/>
            <person name="Bruemmer F."/>
            <person name="Labrenz M."/>
            <person name="Spormann A.M."/>
            <person name="Op den Camp H."/>
            <person name="Overmann J."/>
            <person name="Amann R."/>
            <person name="Jetten M.S.M."/>
            <person name="Mascher T."/>
            <person name="Medema M.H."/>
            <person name="Devos D.P."/>
            <person name="Kaster A.-K."/>
            <person name="Ovreas L."/>
            <person name="Rohde M."/>
            <person name="Galperin M.Y."/>
            <person name="Jogler C."/>
        </authorList>
    </citation>
    <scope>NUCLEOTIDE SEQUENCE [LARGE SCALE GENOMIC DNA]</scope>
    <source>
        <strain evidence="24 25">HG66A1</strain>
    </source>
</reference>
<feature type="modified residue" description="Phosphohistidine" evidence="14">
    <location>
        <position position="1311"/>
    </location>
</feature>
<keyword evidence="11 17" id="KW-1133">Transmembrane helix</keyword>
<dbReference type="InterPro" id="IPR058544">
    <property type="entry name" value="ETR1_N"/>
</dbReference>
<evidence type="ECO:0000259" key="22">
    <source>
        <dbReference type="PROSITE" id="PS50113"/>
    </source>
</evidence>
<dbReference type="SMART" id="SM00086">
    <property type="entry name" value="PAC"/>
    <property type="match status" value="4"/>
</dbReference>
<evidence type="ECO:0000259" key="21">
    <source>
        <dbReference type="PROSITE" id="PS50112"/>
    </source>
</evidence>
<dbReference type="PROSITE" id="PS50110">
    <property type="entry name" value="RESPONSE_REGULATORY"/>
    <property type="match status" value="2"/>
</dbReference>
<feature type="domain" description="Response regulatory" evidence="20">
    <location>
        <begin position="1110"/>
        <end position="1230"/>
    </location>
</feature>
<dbReference type="RefSeq" id="WP_145182158.1">
    <property type="nucleotide sequence ID" value="NZ_CP036266.1"/>
</dbReference>
<dbReference type="Gene3D" id="3.40.50.2300">
    <property type="match status" value="2"/>
</dbReference>
<dbReference type="Pfam" id="PF08447">
    <property type="entry name" value="PAS_3"/>
    <property type="match status" value="2"/>
</dbReference>
<dbReference type="InterPro" id="IPR035965">
    <property type="entry name" value="PAS-like_dom_sf"/>
</dbReference>
<dbReference type="InterPro" id="IPR001610">
    <property type="entry name" value="PAC"/>
</dbReference>
<keyword evidence="16" id="KW-0175">Coiled coil</keyword>
<dbReference type="Pfam" id="PF02518">
    <property type="entry name" value="HATPase_c"/>
    <property type="match status" value="1"/>
</dbReference>
<dbReference type="CDD" id="cd00156">
    <property type="entry name" value="REC"/>
    <property type="match status" value="1"/>
</dbReference>
<keyword evidence="4" id="KW-1003">Cell membrane</keyword>
<dbReference type="SUPFAM" id="SSF55785">
    <property type="entry name" value="PYP-like sensor domain (PAS domain)"/>
    <property type="match status" value="4"/>
</dbReference>
<dbReference type="SUPFAM" id="SSF55874">
    <property type="entry name" value="ATPase domain of HSP90 chaperone/DNA topoisomerase II/histidine kinase"/>
    <property type="match status" value="1"/>
</dbReference>
<feature type="domain" description="PAC" evidence="22">
    <location>
        <begin position="273"/>
        <end position="325"/>
    </location>
</feature>
<dbReference type="SUPFAM" id="SSF52172">
    <property type="entry name" value="CheY-like"/>
    <property type="match status" value="2"/>
</dbReference>
<evidence type="ECO:0000256" key="7">
    <source>
        <dbReference type="ARBA" id="ARBA00022692"/>
    </source>
</evidence>
<dbReference type="EC" id="2.7.13.3" evidence="3"/>
<dbReference type="PANTHER" id="PTHR45339:SF1">
    <property type="entry name" value="HYBRID SIGNAL TRANSDUCTION HISTIDINE KINASE J"/>
    <property type="match status" value="1"/>
</dbReference>
<dbReference type="InterPro" id="IPR013655">
    <property type="entry name" value="PAS_fold_3"/>
</dbReference>
<dbReference type="CDD" id="cd17546">
    <property type="entry name" value="REC_hyHK_CKI1_RcsC-like"/>
    <property type="match status" value="1"/>
</dbReference>
<feature type="signal peptide" evidence="18">
    <location>
        <begin position="1"/>
        <end position="33"/>
    </location>
</feature>
<keyword evidence="18" id="KW-0732">Signal</keyword>
<evidence type="ECO:0000313" key="25">
    <source>
        <dbReference type="Proteomes" id="UP000320421"/>
    </source>
</evidence>
<dbReference type="SMART" id="SM00388">
    <property type="entry name" value="HisKA"/>
    <property type="match status" value="1"/>
</dbReference>
<dbReference type="PROSITE" id="PS50112">
    <property type="entry name" value="PAS"/>
    <property type="match status" value="2"/>
</dbReference>
<evidence type="ECO:0000256" key="10">
    <source>
        <dbReference type="ARBA" id="ARBA00022840"/>
    </source>
</evidence>
<keyword evidence="13 17" id="KW-0472">Membrane</keyword>
<feature type="transmembrane region" description="Helical" evidence="17">
    <location>
        <begin position="129"/>
        <end position="153"/>
    </location>
</feature>
<dbReference type="InterPro" id="IPR036641">
    <property type="entry name" value="HPT_dom_sf"/>
</dbReference>
<dbReference type="PRINTS" id="PR00344">
    <property type="entry name" value="BCTRLSENSOR"/>
</dbReference>
<feature type="coiled-coil region" evidence="16">
    <location>
        <begin position="695"/>
        <end position="725"/>
    </location>
</feature>
<dbReference type="CDD" id="cd00082">
    <property type="entry name" value="HisKA"/>
    <property type="match status" value="1"/>
</dbReference>
<dbReference type="PANTHER" id="PTHR45339">
    <property type="entry name" value="HYBRID SIGNAL TRANSDUCTION HISTIDINE KINASE J"/>
    <property type="match status" value="1"/>
</dbReference>
<evidence type="ECO:0000259" key="20">
    <source>
        <dbReference type="PROSITE" id="PS50110"/>
    </source>
</evidence>
<keyword evidence="9 24" id="KW-0418">Kinase</keyword>
<feature type="coiled-coil region" evidence="16">
    <location>
        <begin position="1341"/>
        <end position="1368"/>
    </location>
</feature>
<feature type="domain" description="PAC" evidence="22">
    <location>
        <begin position="528"/>
        <end position="582"/>
    </location>
</feature>
<feature type="domain" description="PAC" evidence="22">
    <location>
        <begin position="400"/>
        <end position="452"/>
    </location>
</feature>
<organism evidence="24 25">
    <name type="scientific">Gimesia chilikensis</name>
    <dbReference type="NCBI Taxonomy" id="2605989"/>
    <lineage>
        <taxon>Bacteria</taxon>
        <taxon>Pseudomonadati</taxon>
        <taxon>Planctomycetota</taxon>
        <taxon>Planctomycetia</taxon>
        <taxon>Planctomycetales</taxon>
        <taxon>Planctomycetaceae</taxon>
        <taxon>Gimesia</taxon>
    </lineage>
</organism>
<dbReference type="SMART" id="SM00448">
    <property type="entry name" value="REC"/>
    <property type="match status" value="2"/>
</dbReference>
<dbReference type="Gene3D" id="3.30.565.10">
    <property type="entry name" value="Histidine kinase-like ATPase, C-terminal domain"/>
    <property type="match status" value="1"/>
</dbReference>
<evidence type="ECO:0000256" key="17">
    <source>
        <dbReference type="SAM" id="Phobius"/>
    </source>
</evidence>
<dbReference type="SMART" id="SM00091">
    <property type="entry name" value="PAS"/>
    <property type="match status" value="4"/>
</dbReference>
<keyword evidence="25" id="KW-1185">Reference proteome</keyword>
<comment type="catalytic activity">
    <reaction evidence="1">
        <text>ATP + protein L-histidine = ADP + protein N-phospho-L-histidine.</text>
        <dbReference type="EC" id="2.7.13.3"/>
    </reaction>
</comment>
<dbReference type="PROSITE" id="PS50109">
    <property type="entry name" value="HIS_KIN"/>
    <property type="match status" value="1"/>
</dbReference>
<dbReference type="Pfam" id="PF01627">
    <property type="entry name" value="Hpt"/>
    <property type="match status" value="1"/>
</dbReference>
<evidence type="ECO:0000256" key="2">
    <source>
        <dbReference type="ARBA" id="ARBA00004651"/>
    </source>
</evidence>
<dbReference type="InterPro" id="IPR036097">
    <property type="entry name" value="HisK_dim/P_sf"/>
</dbReference>
<dbReference type="GO" id="GO:0005886">
    <property type="term" value="C:plasma membrane"/>
    <property type="evidence" value="ECO:0007669"/>
    <property type="project" value="UniProtKB-SubCell"/>
</dbReference>
<keyword evidence="8" id="KW-0547">Nucleotide-binding</keyword>
<evidence type="ECO:0000256" key="12">
    <source>
        <dbReference type="ARBA" id="ARBA00023012"/>
    </source>
</evidence>
<dbReference type="InterPro" id="IPR000700">
    <property type="entry name" value="PAS-assoc_C"/>
</dbReference>
<evidence type="ECO:0000313" key="24">
    <source>
        <dbReference type="EMBL" id="QDT19995.1"/>
    </source>
</evidence>
<feature type="domain" description="PAS" evidence="21">
    <location>
        <begin position="456"/>
        <end position="527"/>
    </location>
</feature>
<dbReference type="FunFam" id="1.10.287.130:FF:000003">
    <property type="entry name" value="Histidine kinase"/>
    <property type="match status" value="1"/>
</dbReference>
<evidence type="ECO:0000256" key="4">
    <source>
        <dbReference type="ARBA" id="ARBA00022475"/>
    </source>
</evidence>
<dbReference type="Gene3D" id="1.10.287.130">
    <property type="match status" value="1"/>
</dbReference>
<dbReference type="OrthoDB" id="9815750at2"/>
<dbReference type="InterPro" id="IPR000014">
    <property type="entry name" value="PAS"/>
</dbReference>
<evidence type="ECO:0000256" key="16">
    <source>
        <dbReference type="SAM" id="Coils"/>
    </source>
</evidence>
<dbReference type="InterPro" id="IPR008207">
    <property type="entry name" value="Sig_transdc_His_kin_Hpt_dom"/>
</dbReference>
<name>A0A517PKU5_9PLAN</name>
<evidence type="ECO:0000259" key="23">
    <source>
        <dbReference type="PROSITE" id="PS50894"/>
    </source>
</evidence>
<keyword evidence="10" id="KW-0067">ATP-binding</keyword>
<feature type="domain" description="PAS" evidence="21">
    <location>
        <begin position="326"/>
        <end position="396"/>
    </location>
</feature>
<evidence type="ECO:0000256" key="8">
    <source>
        <dbReference type="ARBA" id="ARBA00022741"/>
    </source>
</evidence>
<feature type="chain" id="PRO_5022057677" description="histidine kinase" evidence="18">
    <location>
        <begin position="34"/>
        <end position="1377"/>
    </location>
</feature>
<dbReference type="SUPFAM" id="SSF47384">
    <property type="entry name" value="Homodimeric domain of signal transducing histidine kinase"/>
    <property type="match status" value="1"/>
</dbReference>
<dbReference type="EMBL" id="CP036266">
    <property type="protein sequence ID" value="QDT19995.1"/>
    <property type="molecule type" value="Genomic_DNA"/>
</dbReference>
<keyword evidence="7 17" id="KW-0812">Transmembrane</keyword>
<keyword evidence="5 15" id="KW-0597">Phosphoprotein</keyword>
<evidence type="ECO:0000256" key="3">
    <source>
        <dbReference type="ARBA" id="ARBA00012438"/>
    </source>
</evidence>
<dbReference type="InterPro" id="IPR003661">
    <property type="entry name" value="HisK_dim/P_dom"/>
</dbReference>
<dbReference type="Proteomes" id="UP000320421">
    <property type="component" value="Chromosome"/>
</dbReference>
<gene>
    <name evidence="24" type="primary">barA_3</name>
    <name evidence="24" type="ORF">HG66A1_17680</name>
</gene>
<dbReference type="InterPro" id="IPR001789">
    <property type="entry name" value="Sig_transdc_resp-reg_receiver"/>
</dbReference>
<feature type="modified residue" description="4-aspartylphosphate" evidence="15">
    <location>
        <position position="1159"/>
    </location>
</feature>
<dbReference type="InterPro" id="IPR036890">
    <property type="entry name" value="HATPase_C_sf"/>
</dbReference>
<feature type="domain" description="Histidine kinase" evidence="19">
    <location>
        <begin position="725"/>
        <end position="946"/>
    </location>
</feature>
<dbReference type="InterPro" id="IPR011006">
    <property type="entry name" value="CheY-like_superfamily"/>
</dbReference>
<feature type="transmembrane region" description="Helical" evidence="17">
    <location>
        <begin position="95"/>
        <end position="117"/>
    </location>
</feature>
<evidence type="ECO:0000259" key="19">
    <source>
        <dbReference type="PROSITE" id="PS50109"/>
    </source>
</evidence>
<dbReference type="FunFam" id="3.30.565.10:FF:000010">
    <property type="entry name" value="Sensor histidine kinase RcsC"/>
    <property type="match status" value="1"/>
</dbReference>
<evidence type="ECO:0000256" key="9">
    <source>
        <dbReference type="ARBA" id="ARBA00022777"/>
    </source>
</evidence>
<proteinExistence type="predicted"/>
<feature type="domain" description="HPt" evidence="23">
    <location>
        <begin position="1272"/>
        <end position="1372"/>
    </location>
</feature>
<dbReference type="Pfam" id="PF00512">
    <property type="entry name" value="HisKA"/>
    <property type="match status" value="1"/>
</dbReference>
<dbReference type="Pfam" id="PF13426">
    <property type="entry name" value="PAS_9"/>
    <property type="match status" value="2"/>
</dbReference>
<comment type="subcellular location">
    <subcellularLocation>
        <location evidence="2">Cell membrane</location>
        <topology evidence="2">Multi-pass membrane protein</topology>
    </subcellularLocation>
</comment>
<evidence type="ECO:0000256" key="11">
    <source>
        <dbReference type="ARBA" id="ARBA00022989"/>
    </source>
</evidence>
<dbReference type="Gene3D" id="3.30.450.20">
    <property type="entry name" value="PAS domain"/>
    <property type="match status" value="4"/>
</dbReference>
<dbReference type="CDD" id="cd16922">
    <property type="entry name" value="HATPase_EvgS-ArcB-TorS-like"/>
    <property type="match status" value="1"/>
</dbReference>
<feature type="modified residue" description="4-aspartylphosphate" evidence="15">
    <location>
        <position position="1018"/>
    </location>
</feature>
<feature type="domain" description="Response regulatory" evidence="20">
    <location>
        <begin position="964"/>
        <end position="1082"/>
    </location>
</feature>
<evidence type="ECO:0000256" key="5">
    <source>
        <dbReference type="ARBA" id="ARBA00022553"/>
    </source>
</evidence>
<dbReference type="Pfam" id="PF25487">
    <property type="entry name" value="ETR1_N"/>
    <property type="match status" value="1"/>
</dbReference>
<evidence type="ECO:0000256" key="13">
    <source>
        <dbReference type="ARBA" id="ARBA00023136"/>
    </source>
</evidence>
<dbReference type="PROSITE" id="PS50113">
    <property type="entry name" value="PAC"/>
    <property type="match status" value="3"/>
</dbReference>
<dbReference type="InterPro" id="IPR003594">
    <property type="entry name" value="HATPase_dom"/>
</dbReference>